<dbReference type="Proteomes" id="UP000056252">
    <property type="component" value="Chromosome"/>
</dbReference>
<dbReference type="Pfam" id="PF13100">
    <property type="entry name" value="OstA_2"/>
    <property type="match status" value="1"/>
</dbReference>
<dbReference type="KEGG" id="peo:AS203_03295"/>
<organism evidence="3 4">
    <name type="scientific">Hoylesella enoeca</name>
    <dbReference type="NCBI Taxonomy" id="76123"/>
    <lineage>
        <taxon>Bacteria</taxon>
        <taxon>Pseudomonadati</taxon>
        <taxon>Bacteroidota</taxon>
        <taxon>Bacteroidia</taxon>
        <taxon>Bacteroidales</taxon>
        <taxon>Prevotellaceae</taxon>
        <taxon>Hoylesella</taxon>
    </lineage>
</organism>
<dbReference type="InterPro" id="IPR005653">
    <property type="entry name" value="OstA-like_N"/>
</dbReference>
<protein>
    <submittedName>
        <fullName evidence="3">LPS export ABC transporter periplasmic protein LptC</fullName>
    </submittedName>
</protein>
<dbReference type="STRING" id="76123.AS203_03295"/>
<dbReference type="RefSeq" id="WP_025066326.1">
    <property type="nucleotide sequence ID" value="NZ_CAUPOR010000059.1"/>
</dbReference>
<gene>
    <name evidence="3" type="ORF">AS203_03295</name>
</gene>
<name>A0A0S2KIX7_9BACT</name>
<sequence length="218" mass="25694">MKHLLSCSLLILTVAFFTSCEEQRAHTAPGIYPRDSVAMMISYGVNTLISDSGVIKYRVVTERWEVNRNRRPPRWIFDKGLFLEQFDEKFHVQSYIQCDTAYYYEEQKLWELHSRVRILTKDGLRFTSERLFWDENQHELYSNVFSRLVTPDRQLQGTYFRSDERMTRYFVSNSKGSFARSDFENSGDTLQSAPDSTKSILRMRTSPQRKSISSPLTH</sequence>
<keyword evidence="4" id="KW-1185">Reference proteome</keyword>
<proteinExistence type="predicted"/>
<accession>A0A0S2KIX7</accession>
<reference evidence="4" key="1">
    <citation type="submission" date="2015-11" db="EMBL/GenBank/DDBJ databases">
        <authorList>
            <person name="Holder M.E."/>
            <person name="Ajami N.J."/>
            <person name="Petrosino J.F."/>
        </authorList>
    </citation>
    <scope>NUCLEOTIDE SEQUENCE [LARGE SCALE GENOMIC DNA]</scope>
    <source>
        <strain evidence="4">F0113</strain>
    </source>
</reference>
<feature type="domain" description="Organic solvent tolerance-like N-terminal" evidence="2">
    <location>
        <begin position="91"/>
        <end position="138"/>
    </location>
</feature>
<dbReference type="AlphaFoldDB" id="A0A0S2KIX7"/>
<evidence type="ECO:0000313" key="3">
    <source>
        <dbReference type="EMBL" id="ALO48232.1"/>
    </source>
</evidence>
<dbReference type="EMBL" id="CP013195">
    <property type="protein sequence ID" value="ALO48232.1"/>
    <property type="molecule type" value="Genomic_DNA"/>
</dbReference>
<dbReference type="PROSITE" id="PS51257">
    <property type="entry name" value="PROKAR_LIPOPROTEIN"/>
    <property type="match status" value="1"/>
</dbReference>
<feature type="region of interest" description="Disordered" evidence="1">
    <location>
        <begin position="182"/>
        <end position="218"/>
    </location>
</feature>
<evidence type="ECO:0000256" key="1">
    <source>
        <dbReference type="SAM" id="MobiDB-lite"/>
    </source>
</evidence>
<dbReference type="eggNOG" id="COG3117">
    <property type="taxonomic scope" value="Bacteria"/>
</dbReference>
<feature type="compositionally biased region" description="Polar residues" evidence="1">
    <location>
        <begin position="184"/>
        <end position="218"/>
    </location>
</feature>
<dbReference type="OrthoDB" id="9812080at2"/>
<evidence type="ECO:0000259" key="2">
    <source>
        <dbReference type="Pfam" id="PF13100"/>
    </source>
</evidence>
<evidence type="ECO:0000313" key="4">
    <source>
        <dbReference type="Proteomes" id="UP000056252"/>
    </source>
</evidence>